<dbReference type="Proteomes" id="UP000807306">
    <property type="component" value="Unassembled WGS sequence"/>
</dbReference>
<name>A0A9P6E3X0_9AGAR</name>
<comment type="caution">
    <text evidence="2">The sequence shown here is derived from an EMBL/GenBank/DDBJ whole genome shotgun (WGS) entry which is preliminary data.</text>
</comment>
<feature type="region of interest" description="Disordered" evidence="1">
    <location>
        <begin position="1"/>
        <end position="158"/>
    </location>
</feature>
<evidence type="ECO:0000313" key="3">
    <source>
        <dbReference type="Proteomes" id="UP000807306"/>
    </source>
</evidence>
<feature type="compositionally biased region" description="Acidic residues" evidence="1">
    <location>
        <begin position="97"/>
        <end position="107"/>
    </location>
</feature>
<proteinExistence type="predicted"/>
<evidence type="ECO:0000313" key="2">
    <source>
        <dbReference type="EMBL" id="KAF9521994.1"/>
    </source>
</evidence>
<sequence length="198" mass="22341">MSEPPESNEDQISVENDQDDDFWENQGDVGEGWAGNIQQVEVASGENEDRQETIEDNKYATEADNKDEDMGGSDCFQQNQAEVDEQADHPAALEALDNNEDQDEGVDGESSAGDRSGAYNKGPSYSQSSDKIENNNAEDDDPDQSKWDKYNEMEEAEAEISGWQQLLEFNEMLEYEDGGDPTLQDVHDIFRRHKLFRT</sequence>
<reference evidence="2" key="1">
    <citation type="submission" date="2020-11" db="EMBL/GenBank/DDBJ databases">
        <authorList>
            <consortium name="DOE Joint Genome Institute"/>
            <person name="Ahrendt S."/>
            <person name="Riley R."/>
            <person name="Andreopoulos W."/>
            <person name="Labutti K."/>
            <person name="Pangilinan J."/>
            <person name="Ruiz-Duenas F.J."/>
            <person name="Barrasa J.M."/>
            <person name="Sanchez-Garcia M."/>
            <person name="Camarero S."/>
            <person name="Miyauchi S."/>
            <person name="Serrano A."/>
            <person name="Linde D."/>
            <person name="Babiker R."/>
            <person name="Drula E."/>
            <person name="Ayuso-Fernandez I."/>
            <person name="Pacheco R."/>
            <person name="Padilla G."/>
            <person name="Ferreira P."/>
            <person name="Barriuso J."/>
            <person name="Kellner H."/>
            <person name="Castanera R."/>
            <person name="Alfaro M."/>
            <person name="Ramirez L."/>
            <person name="Pisabarro A.G."/>
            <person name="Kuo A."/>
            <person name="Tritt A."/>
            <person name="Lipzen A."/>
            <person name="He G."/>
            <person name="Yan M."/>
            <person name="Ng V."/>
            <person name="Cullen D."/>
            <person name="Martin F."/>
            <person name="Rosso M.-N."/>
            <person name="Henrissat B."/>
            <person name="Hibbett D."/>
            <person name="Martinez A.T."/>
            <person name="Grigoriev I.V."/>
        </authorList>
    </citation>
    <scope>NUCLEOTIDE SEQUENCE</scope>
    <source>
        <strain evidence="2">CBS 506.95</strain>
    </source>
</reference>
<organism evidence="2 3">
    <name type="scientific">Crepidotus variabilis</name>
    <dbReference type="NCBI Taxonomy" id="179855"/>
    <lineage>
        <taxon>Eukaryota</taxon>
        <taxon>Fungi</taxon>
        <taxon>Dikarya</taxon>
        <taxon>Basidiomycota</taxon>
        <taxon>Agaricomycotina</taxon>
        <taxon>Agaricomycetes</taxon>
        <taxon>Agaricomycetidae</taxon>
        <taxon>Agaricales</taxon>
        <taxon>Agaricineae</taxon>
        <taxon>Crepidotaceae</taxon>
        <taxon>Crepidotus</taxon>
    </lineage>
</organism>
<accession>A0A9P6E3X0</accession>
<protein>
    <submittedName>
        <fullName evidence="2">Uncharacterized protein</fullName>
    </submittedName>
</protein>
<evidence type="ECO:0000256" key="1">
    <source>
        <dbReference type="SAM" id="MobiDB-lite"/>
    </source>
</evidence>
<gene>
    <name evidence="2" type="ORF">CPB83DRAFT_900051</name>
</gene>
<feature type="compositionally biased region" description="Basic and acidic residues" evidence="1">
    <location>
        <begin position="143"/>
        <end position="152"/>
    </location>
</feature>
<dbReference type="EMBL" id="MU157968">
    <property type="protein sequence ID" value="KAF9521994.1"/>
    <property type="molecule type" value="Genomic_DNA"/>
</dbReference>
<keyword evidence="3" id="KW-1185">Reference proteome</keyword>
<dbReference type="AlphaFoldDB" id="A0A9P6E3X0"/>
<feature type="compositionally biased region" description="Basic and acidic residues" evidence="1">
    <location>
        <begin position="47"/>
        <end position="64"/>
    </location>
</feature>